<dbReference type="InterPro" id="IPR049945">
    <property type="entry name" value="AAA_22"/>
</dbReference>
<dbReference type="InterPro" id="IPR006847">
    <property type="entry name" value="IF2_N"/>
</dbReference>
<name>A0AAU7W213_9MICO</name>
<feature type="region of interest" description="Disordered" evidence="1">
    <location>
        <begin position="50"/>
        <end position="78"/>
    </location>
</feature>
<gene>
    <name evidence="4" type="ORF">ABS642_10455</name>
</gene>
<evidence type="ECO:0000313" key="4">
    <source>
        <dbReference type="EMBL" id="XBX80488.1"/>
    </source>
</evidence>
<keyword evidence="4" id="KW-0396">Initiation factor</keyword>
<dbReference type="InterPro" id="IPR027417">
    <property type="entry name" value="P-loop_NTPase"/>
</dbReference>
<protein>
    <submittedName>
        <fullName evidence="4">Translation initiation factor IF-2 N-terminal domain-containing protein</fullName>
    </submittedName>
</protein>
<dbReference type="GO" id="GO:0016887">
    <property type="term" value="F:ATP hydrolysis activity"/>
    <property type="evidence" value="ECO:0007669"/>
    <property type="project" value="InterPro"/>
</dbReference>
<dbReference type="GO" id="GO:0003743">
    <property type="term" value="F:translation initiation factor activity"/>
    <property type="evidence" value="ECO:0007669"/>
    <property type="project" value="UniProtKB-KW"/>
</dbReference>
<sequence>MMSKMRVHELATELGLDARVVMQRLRDLGEFVKSPSSTIEAPVARKVRVSFGARPPRPGSPRPSPVRREHLYPHVDRPDFDPTAPSARQFGWRSGAVPAPNSPDLKANIERVRSRFPIFGDHLDAFQSLGSQVVYAGFCRQEGFKDCAVVHVRFSAAIEAGFGFTREVMIFYSPHEDLQGRTLHLALKELAKTDRSVTPDILFMWSPDQRLRIKLNDWSRPAKLAIPLLIDDEDELSLITLLRNYIYARDLFYMTTPVHGASFFGRRTLLQSLRDDVFSQQVAGVFGLRKSGKTSILMQLKEELKEDKVVTVLMDLETFPAPPEDPTDDIVSDLRRRLIEELKSHSLRTQELSQLPDRPSILELKNALQAILKRLHKDGHRVLVLLDEIEYLTPADRIDIAEGDMPRVAQFLSALRSIVQESENFTFILAGLTSAIVEGGRLYGRPNPLFSWAKAVYVKPLEREEADVLASTVGGKMGIQIEPGALEALHEASGGHAFLYRNLSSAVVGHLPTDDFQRTMTRASVLTELTDWKSRMQGHIEEIVQHVKRYYANEAVMLDVLMESPADFKELAPSERVAVRRLKDLGLVHEHDGEFEVSVLLELV</sequence>
<evidence type="ECO:0000259" key="3">
    <source>
        <dbReference type="Pfam" id="PF13401"/>
    </source>
</evidence>
<dbReference type="Gene3D" id="1.10.10.2480">
    <property type="match status" value="1"/>
</dbReference>
<dbReference type="Pfam" id="PF13401">
    <property type="entry name" value="AAA_22"/>
    <property type="match status" value="1"/>
</dbReference>
<dbReference type="RefSeq" id="WP_350353289.1">
    <property type="nucleotide sequence ID" value="NZ_CP158357.1"/>
</dbReference>
<dbReference type="SUPFAM" id="SSF52540">
    <property type="entry name" value="P-loop containing nucleoside triphosphate hydrolases"/>
    <property type="match status" value="1"/>
</dbReference>
<proteinExistence type="predicted"/>
<evidence type="ECO:0000256" key="1">
    <source>
        <dbReference type="SAM" id="MobiDB-lite"/>
    </source>
</evidence>
<feature type="domain" description="ORC1/DEAH AAA+ ATPase" evidence="3">
    <location>
        <begin position="279"/>
        <end position="433"/>
    </location>
</feature>
<organism evidence="4">
    <name type="scientific">Microbacterium sp. A8/3-1</name>
    <dbReference type="NCBI Taxonomy" id="3160749"/>
    <lineage>
        <taxon>Bacteria</taxon>
        <taxon>Bacillati</taxon>
        <taxon>Actinomycetota</taxon>
        <taxon>Actinomycetes</taxon>
        <taxon>Micrococcales</taxon>
        <taxon>Microbacteriaceae</taxon>
        <taxon>Microbacterium</taxon>
    </lineage>
</organism>
<dbReference type="Pfam" id="PF04760">
    <property type="entry name" value="IF2_N"/>
    <property type="match status" value="1"/>
</dbReference>
<evidence type="ECO:0000259" key="2">
    <source>
        <dbReference type="Pfam" id="PF04760"/>
    </source>
</evidence>
<keyword evidence="4" id="KW-0648">Protein biosynthesis</keyword>
<dbReference type="PANTHER" id="PTHR34301">
    <property type="entry name" value="DNA-BINDING PROTEIN-RELATED"/>
    <property type="match status" value="1"/>
</dbReference>
<accession>A0AAU7W213</accession>
<feature type="domain" description="Translation initiation factor IF-2 N-terminal" evidence="2">
    <location>
        <begin position="2"/>
        <end position="53"/>
    </location>
</feature>
<feature type="compositionally biased region" description="Basic and acidic residues" evidence="1">
    <location>
        <begin position="66"/>
        <end position="78"/>
    </location>
</feature>
<dbReference type="AlphaFoldDB" id="A0AAU7W213"/>
<dbReference type="Gene3D" id="3.40.50.300">
    <property type="entry name" value="P-loop containing nucleotide triphosphate hydrolases"/>
    <property type="match status" value="1"/>
</dbReference>
<feature type="compositionally biased region" description="Pro residues" evidence="1">
    <location>
        <begin position="55"/>
        <end position="64"/>
    </location>
</feature>
<reference evidence="4" key="1">
    <citation type="submission" date="2024-06" db="EMBL/GenBank/DDBJ databases">
        <title>Draft genome sequence of Microbacterium sp. strain A8/3-1, isolated from Oxytropis tragacanthoides Fisch. ex DC. Root nodules in the Altai region of Russia.</title>
        <authorList>
            <person name="Sazanova A."/>
            <person name="Guro P."/>
            <person name="Kuznetsova I."/>
            <person name="Belimov A."/>
            <person name="Safronova V."/>
        </authorList>
    </citation>
    <scope>NUCLEOTIDE SEQUENCE</scope>
    <source>
        <strain evidence="4">A8/3-1</strain>
    </source>
</reference>
<dbReference type="EMBL" id="CP158357">
    <property type="protein sequence ID" value="XBX80488.1"/>
    <property type="molecule type" value="Genomic_DNA"/>
</dbReference>
<dbReference type="PANTHER" id="PTHR34301:SF8">
    <property type="entry name" value="ATPASE DOMAIN-CONTAINING PROTEIN"/>
    <property type="match status" value="1"/>
</dbReference>